<name>A0A330L2B2_9BACT</name>
<dbReference type="Gene3D" id="2.40.10.10">
    <property type="entry name" value="Trypsin-like serine proteases"/>
    <property type="match status" value="2"/>
</dbReference>
<dbReference type="SMART" id="SM00228">
    <property type="entry name" value="PDZ"/>
    <property type="match status" value="1"/>
</dbReference>
<evidence type="ECO:0000256" key="2">
    <source>
        <dbReference type="ARBA" id="ARBA00022670"/>
    </source>
</evidence>
<dbReference type="Proteomes" id="UP000248168">
    <property type="component" value="Unassembled WGS sequence"/>
</dbReference>
<feature type="signal peptide" evidence="5">
    <location>
        <begin position="1"/>
        <end position="29"/>
    </location>
</feature>
<evidence type="ECO:0000313" key="8">
    <source>
        <dbReference type="Proteomes" id="UP000248168"/>
    </source>
</evidence>
<dbReference type="PROSITE" id="PS50106">
    <property type="entry name" value="PDZ"/>
    <property type="match status" value="1"/>
</dbReference>
<organism evidence="7 8">
    <name type="scientific">Nitrospira lenta</name>
    <dbReference type="NCBI Taxonomy" id="1436998"/>
    <lineage>
        <taxon>Bacteria</taxon>
        <taxon>Pseudomonadati</taxon>
        <taxon>Nitrospirota</taxon>
        <taxon>Nitrospiria</taxon>
        <taxon>Nitrospirales</taxon>
        <taxon>Nitrospiraceae</taxon>
        <taxon>Nitrospira</taxon>
    </lineage>
</organism>
<dbReference type="Pfam" id="PF13365">
    <property type="entry name" value="Trypsin_2"/>
    <property type="match status" value="1"/>
</dbReference>
<dbReference type="PANTHER" id="PTHR43343:SF3">
    <property type="entry name" value="PROTEASE DO-LIKE 8, CHLOROPLASTIC"/>
    <property type="match status" value="1"/>
</dbReference>
<dbReference type="Pfam" id="PF13180">
    <property type="entry name" value="PDZ_2"/>
    <property type="match status" value="1"/>
</dbReference>
<dbReference type="PRINTS" id="PR00834">
    <property type="entry name" value="PROTEASES2C"/>
</dbReference>
<keyword evidence="2" id="KW-0645">Protease</keyword>
<dbReference type="AlphaFoldDB" id="A0A330L2B2"/>
<protein>
    <submittedName>
        <fullName evidence="7">Peptidase S1C, HtrA family</fullName>
        <ecNumber evidence="7">3.4.21.-</ecNumber>
    </submittedName>
</protein>
<dbReference type="InParanoid" id="A0A330L2B2"/>
<dbReference type="PANTHER" id="PTHR43343">
    <property type="entry name" value="PEPTIDASE S12"/>
    <property type="match status" value="1"/>
</dbReference>
<evidence type="ECO:0000256" key="4">
    <source>
        <dbReference type="ARBA" id="ARBA00022825"/>
    </source>
</evidence>
<dbReference type="SUPFAM" id="SSF50156">
    <property type="entry name" value="PDZ domain-like"/>
    <property type="match status" value="1"/>
</dbReference>
<dbReference type="InterPro" id="IPR051201">
    <property type="entry name" value="Chloro_Bact_Ser_Proteases"/>
</dbReference>
<dbReference type="GO" id="GO:0004252">
    <property type="term" value="F:serine-type endopeptidase activity"/>
    <property type="evidence" value="ECO:0007669"/>
    <property type="project" value="InterPro"/>
</dbReference>
<reference evidence="8" key="1">
    <citation type="submission" date="2018-04" db="EMBL/GenBank/DDBJ databases">
        <authorList>
            <person name="Lucker S."/>
            <person name="Sakoula D."/>
        </authorList>
    </citation>
    <scope>NUCLEOTIDE SEQUENCE [LARGE SCALE GENOMIC DNA]</scope>
</reference>
<keyword evidence="5" id="KW-0732">Signal</keyword>
<dbReference type="FunFam" id="2.40.10.10:FF:000001">
    <property type="entry name" value="Periplasmic serine protease DegS"/>
    <property type="match status" value="1"/>
</dbReference>
<sequence length="378" mass="39995">MMSLRRIMRSLAGMTAGASVLALSLWAMAADWGQPLGGTYDGTEGKPRPVTPAPAELSPDERATIAVFERATKSVVFIANTAIQRDIWSFDTMEVPQGSGSGFVWSKQGYLVTNFHVIYGADTIKVTLADRSEHQAKIVGADPDHDLAVLQIKASENLLEPLAIGASHDLRVGQKVLAIGNPFGLDHTLTTGVVSALGRTIKSMSNRTIEGVVQTDAAINPGNSGGPLLDNSGRLIGVNTQIVSPSGAYAGIGFAVPVDTVNRIVPELIKHGKLIRPGLGVSLVPDSIVKRWGIKGLVIGKVSRGGSADRAGLRGARQTQAGRIELGDIIVAIDGKPVETIDHMMDLMEARKVGDQVTLDIIRANKRQQVAVSLQAVN</sequence>
<accession>A0A330L2B2</accession>
<proteinExistence type="inferred from homology"/>
<comment type="similarity">
    <text evidence="1">Belongs to the peptidase S1C family.</text>
</comment>
<dbReference type="SUPFAM" id="SSF50494">
    <property type="entry name" value="Trypsin-like serine proteases"/>
    <property type="match status" value="1"/>
</dbReference>
<evidence type="ECO:0000313" key="7">
    <source>
        <dbReference type="EMBL" id="SPP63457.1"/>
    </source>
</evidence>
<dbReference type="InterPro" id="IPR036034">
    <property type="entry name" value="PDZ_sf"/>
</dbReference>
<keyword evidence="4" id="KW-0720">Serine protease</keyword>
<evidence type="ECO:0000256" key="1">
    <source>
        <dbReference type="ARBA" id="ARBA00010541"/>
    </source>
</evidence>
<dbReference type="EC" id="3.4.21.-" evidence="7"/>
<feature type="chain" id="PRO_5016456957" evidence="5">
    <location>
        <begin position="30"/>
        <end position="378"/>
    </location>
</feature>
<gene>
    <name evidence="7" type="ORF">NITLEN_10543</name>
</gene>
<dbReference type="InterPro" id="IPR009003">
    <property type="entry name" value="Peptidase_S1_PA"/>
</dbReference>
<evidence type="ECO:0000256" key="3">
    <source>
        <dbReference type="ARBA" id="ARBA00022801"/>
    </source>
</evidence>
<dbReference type="InterPro" id="IPR043504">
    <property type="entry name" value="Peptidase_S1_PA_chymotrypsin"/>
</dbReference>
<evidence type="ECO:0000256" key="5">
    <source>
        <dbReference type="SAM" id="SignalP"/>
    </source>
</evidence>
<dbReference type="InterPro" id="IPR001478">
    <property type="entry name" value="PDZ"/>
</dbReference>
<keyword evidence="8" id="KW-1185">Reference proteome</keyword>
<dbReference type="GO" id="GO:0006508">
    <property type="term" value="P:proteolysis"/>
    <property type="evidence" value="ECO:0007669"/>
    <property type="project" value="UniProtKB-KW"/>
</dbReference>
<dbReference type="InterPro" id="IPR001940">
    <property type="entry name" value="Peptidase_S1C"/>
</dbReference>
<dbReference type="EMBL" id="OUNR01000001">
    <property type="protein sequence ID" value="SPP63457.1"/>
    <property type="molecule type" value="Genomic_DNA"/>
</dbReference>
<feature type="domain" description="PDZ" evidence="6">
    <location>
        <begin position="268"/>
        <end position="365"/>
    </location>
</feature>
<evidence type="ECO:0000259" key="6">
    <source>
        <dbReference type="PROSITE" id="PS50106"/>
    </source>
</evidence>
<keyword evidence="3 7" id="KW-0378">Hydrolase</keyword>
<dbReference type="Gene3D" id="2.30.42.10">
    <property type="match status" value="1"/>
</dbReference>